<proteinExistence type="inferred from homology"/>
<dbReference type="Pfam" id="PF00627">
    <property type="entry name" value="UBA"/>
    <property type="match status" value="1"/>
</dbReference>
<feature type="region of interest" description="Disordered" evidence="9">
    <location>
        <begin position="2662"/>
        <end position="2818"/>
    </location>
</feature>
<feature type="compositionally biased region" description="Basic and acidic residues" evidence="9">
    <location>
        <begin position="3144"/>
        <end position="3171"/>
    </location>
</feature>
<feature type="compositionally biased region" description="Basic and acidic residues" evidence="9">
    <location>
        <begin position="1219"/>
        <end position="1233"/>
    </location>
</feature>
<comment type="caution">
    <text evidence="12">The sequence shown here is derived from an EMBL/GenBank/DDBJ whole genome shotgun (WGS) entry which is preliminary data.</text>
</comment>
<dbReference type="Gene3D" id="3.90.1750.10">
    <property type="entry name" value="Hect, E3 ligase catalytic domains"/>
    <property type="match status" value="1"/>
</dbReference>
<evidence type="ECO:0000256" key="6">
    <source>
        <dbReference type="ARBA" id="ARBA00034494"/>
    </source>
</evidence>
<dbReference type="SUPFAM" id="SSF56204">
    <property type="entry name" value="Hect, E3 ligase catalytic domain"/>
    <property type="match status" value="1"/>
</dbReference>
<feature type="coiled-coil region" evidence="8">
    <location>
        <begin position="2219"/>
        <end position="2265"/>
    </location>
</feature>
<dbReference type="Gene3D" id="6.10.250.1630">
    <property type="match status" value="1"/>
</dbReference>
<feature type="compositionally biased region" description="Polar residues" evidence="9">
    <location>
        <begin position="3225"/>
        <end position="3235"/>
    </location>
</feature>
<feature type="region of interest" description="Disordered" evidence="9">
    <location>
        <begin position="957"/>
        <end position="979"/>
    </location>
</feature>
<accession>A0A176W5Q2</accession>
<dbReference type="InterPro" id="IPR015940">
    <property type="entry name" value="UBA"/>
</dbReference>
<dbReference type="InterPro" id="IPR025527">
    <property type="entry name" value="HUWE1/Rev1_UBM"/>
</dbReference>
<dbReference type="PANTHER" id="PTHR11254">
    <property type="entry name" value="HECT DOMAIN UBIQUITIN-PROTEIN LIGASE"/>
    <property type="match status" value="1"/>
</dbReference>
<dbReference type="InterPro" id="IPR050409">
    <property type="entry name" value="E3_ubiq-protein_ligase"/>
</dbReference>
<feature type="compositionally biased region" description="Low complexity" evidence="9">
    <location>
        <begin position="3236"/>
        <end position="3253"/>
    </location>
</feature>
<feature type="region of interest" description="Disordered" evidence="9">
    <location>
        <begin position="1210"/>
        <end position="1233"/>
    </location>
</feature>
<dbReference type="PROSITE" id="PS50030">
    <property type="entry name" value="UBA"/>
    <property type="match status" value="1"/>
</dbReference>
<evidence type="ECO:0000259" key="11">
    <source>
        <dbReference type="PROSITE" id="PS50237"/>
    </source>
</evidence>
<dbReference type="Gene3D" id="1.25.10.10">
    <property type="entry name" value="Leucine-rich Repeat Variant"/>
    <property type="match status" value="1"/>
</dbReference>
<dbReference type="Proteomes" id="UP000077202">
    <property type="component" value="Unassembled WGS sequence"/>
</dbReference>
<keyword evidence="5 7" id="KW-0833">Ubl conjugation pathway</keyword>
<feature type="region of interest" description="Disordered" evidence="9">
    <location>
        <begin position="724"/>
        <end position="758"/>
    </location>
</feature>
<dbReference type="GO" id="GO:0000209">
    <property type="term" value="P:protein polyubiquitination"/>
    <property type="evidence" value="ECO:0007669"/>
    <property type="project" value="TreeGrafter"/>
</dbReference>
<name>A0A176W5Q2_MARPO</name>
<gene>
    <name evidence="12" type="ORF">AXG93_3857s1340</name>
</gene>
<dbReference type="EMBL" id="LVLJ01001867">
    <property type="protein sequence ID" value="OAE27536.1"/>
    <property type="molecule type" value="Genomic_DNA"/>
</dbReference>
<dbReference type="SUPFAM" id="SSF46934">
    <property type="entry name" value="UBA-like"/>
    <property type="match status" value="1"/>
</dbReference>
<feature type="active site" description="Glycyl thioester intermediate" evidence="7">
    <location>
        <position position="3947"/>
    </location>
</feature>
<dbReference type="InterPro" id="IPR035983">
    <property type="entry name" value="Hect_E3_ubiquitin_ligase"/>
</dbReference>
<feature type="region of interest" description="Disordered" evidence="9">
    <location>
        <begin position="2571"/>
        <end position="2590"/>
    </location>
</feature>
<comment type="pathway">
    <text evidence="2">Protein modification; protein ubiquitination.</text>
</comment>
<feature type="compositionally biased region" description="Acidic residues" evidence="9">
    <location>
        <begin position="2325"/>
        <end position="2353"/>
    </location>
</feature>
<dbReference type="InterPro" id="IPR000569">
    <property type="entry name" value="HECT_dom"/>
</dbReference>
<organism evidence="12 13">
    <name type="scientific">Marchantia polymorpha subsp. ruderalis</name>
    <dbReference type="NCBI Taxonomy" id="1480154"/>
    <lineage>
        <taxon>Eukaryota</taxon>
        <taxon>Viridiplantae</taxon>
        <taxon>Streptophyta</taxon>
        <taxon>Embryophyta</taxon>
        <taxon>Marchantiophyta</taxon>
        <taxon>Marchantiopsida</taxon>
        <taxon>Marchantiidae</taxon>
        <taxon>Marchantiales</taxon>
        <taxon>Marchantiaceae</taxon>
        <taxon>Marchantia</taxon>
    </lineage>
</organism>
<dbReference type="SMART" id="SM00165">
    <property type="entry name" value="UBA"/>
    <property type="match status" value="1"/>
</dbReference>
<feature type="domain" description="UBA" evidence="10">
    <location>
        <begin position="1351"/>
        <end position="1391"/>
    </location>
</feature>
<feature type="region of interest" description="Disordered" evidence="9">
    <location>
        <begin position="3528"/>
        <end position="3553"/>
    </location>
</feature>
<protein>
    <recommendedName>
        <fullName evidence="3">HECT-type E3 ubiquitin transferase</fullName>
        <ecNumber evidence="3">2.3.2.26</ecNumber>
    </recommendedName>
</protein>
<comment type="catalytic activity">
    <reaction evidence="1">
        <text>S-ubiquitinyl-[E2 ubiquitin-conjugating enzyme]-L-cysteine + [acceptor protein]-L-lysine = [E2 ubiquitin-conjugating enzyme]-L-cysteine + N(6)-ubiquitinyl-[acceptor protein]-L-lysine.</text>
        <dbReference type="EC" id="2.3.2.26"/>
    </reaction>
</comment>
<feature type="compositionally biased region" description="Polar residues" evidence="9">
    <location>
        <begin position="3292"/>
        <end position="3301"/>
    </location>
</feature>
<feature type="compositionally biased region" description="Polar residues" evidence="9">
    <location>
        <begin position="726"/>
        <end position="735"/>
    </location>
</feature>
<dbReference type="CDD" id="cd00078">
    <property type="entry name" value="HECTc"/>
    <property type="match status" value="1"/>
</dbReference>
<evidence type="ECO:0000256" key="7">
    <source>
        <dbReference type="PROSITE-ProRule" id="PRU00104"/>
    </source>
</evidence>
<dbReference type="Gene3D" id="1.10.8.10">
    <property type="entry name" value="DNA helicase RuvA subunit, C-terminal domain"/>
    <property type="match status" value="1"/>
</dbReference>
<dbReference type="PROSITE" id="PS50237">
    <property type="entry name" value="HECT"/>
    <property type="match status" value="1"/>
</dbReference>
<evidence type="ECO:0000256" key="5">
    <source>
        <dbReference type="ARBA" id="ARBA00022786"/>
    </source>
</evidence>
<feature type="compositionally biased region" description="Low complexity" evidence="9">
    <location>
        <begin position="2155"/>
        <end position="2165"/>
    </location>
</feature>
<dbReference type="SUPFAM" id="SSF48371">
    <property type="entry name" value="ARM repeat"/>
    <property type="match status" value="1"/>
</dbReference>
<feature type="compositionally biased region" description="Basic and acidic residues" evidence="9">
    <location>
        <begin position="2715"/>
        <end position="2725"/>
    </location>
</feature>
<dbReference type="Gene3D" id="3.30.2160.10">
    <property type="entry name" value="Hect, E3 ligase catalytic domain"/>
    <property type="match status" value="1"/>
</dbReference>
<evidence type="ECO:0000256" key="8">
    <source>
        <dbReference type="SAM" id="Coils"/>
    </source>
</evidence>
<dbReference type="GO" id="GO:0061630">
    <property type="term" value="F:ubiquitin protein ligase activity"/>
    <property type="evidence" value="ECO:0007669"/>
    <property type="project" value="UniProtKB-EC"/>
</dbReference>
<comment type="similarity">
    <text evidence="6">Belongs to the UPL family. TOM1/PTR1 subfamily.</text>
</comment>
<feature type="region of interest" description="Disordered" evidence="9">
    <location>
        <begin position="1053"/>
        <end position="1079"/>
    </location>
</feature>
<feature type="compositionally biased region" description="Low complexity" evidence="9">
    <location>
        <begin position="1583"/>
        <end position="1605"/>
    </location>
</feature>
<feature type="region of interest" description="Disordered" evidence="9">
    <location>
        <begin position="2600"/>
        <end position="2645"/>
    </location>
</feature>
<keyword evidence="4" id="KW-0808">Transferase</keyword>
<feature type="compositionally biased region" description="Low complexity" evidence="9">
    <location>
        <begin position="961"/>
        <end position="975"/>
    </location>
</feature>
<keyword evidence="8" id="KW-0175">Coiled coil</keyword>
<evidence type="ECO:0000256" key="9">
    <source>
        <dbReference type="SAM" id="MobiDB-lite"/>
    </source>
</evidence>
<dbReference type="UniPathway" id="UPA00143"/>
<dbReference type="Pfam" id="PF00632">
    <property type="entry name" value="HECT"/>
    <property type="match status" value="1"/>
</dbReference>
<evidence type="ECO:0000313" key="13">
    <source>
        <dbReference type="Proteomes" id="UP000077202"/>
    </source>
</evidence>
<keyword evidence="13" id="KW-1185">Reference proteome</keyword>
<reference evidence="12" key="1">
    <citation type="submission" date="2016-03" db="EMBL/GenBank/DDBJ databases">
        <title>Mechanisms controlling the formation of the plant cell surface in tip-growing cells are functionally conserved among land plants.</title>
        <authorList>
            <person name="Honkanen S."/>
            <person name="Jones V.A."/>
            <person name="Morieri G."/>
            <person name="Champion C."/>
            <person name="Hetherington A.J."/>
            <person name="Kelly S."/>
            <person name="Saint-Marcoux D."/>
            <person name="Proust H."/>
            <person name="Prescott H."/>
            <person name="Dolan L."/>
        </authorList>
    </citation>
    <scope>NUCLEOTIDE SEQUENCE [LARGE SCALE GENOMIC DNA]</scope>
    <source>
        <tissue evidence="12">Whole gametophyte</tissue>
    </source>
</reference>
<evidence type="ECO:0000256" key="4">
    <source>
        <dbReference type="ARBA" id="ARBA00022679"/>
    </source>
</evidence>
<dbReference type="InterPro" id="IPR010309">
    <property type="entry name" value="E3_Ub_ligase_DUF908"/>
</dbReference>
<feature type="compositionally biased region" description="Basic and acidic residues" evidence="9">
    <location>
        <begin position="2675"/>
        <end position="2687"/>
    </location>
</feature>
<feature type="compositionally biased region" description="Basic and acidic residues" evidence="9">
    <location>
        <begin position="2620"/>
        <end position="2629"/>
    </location>
</feature>
<feature type="region of interest" description="Disordered" evidence="9">
    <location>
        <begin position="1785"/>
        <end position="1858"/>
    </location>
</feature>
<evidence type="ECO:0000259" key="10">
    <source>
        <dbReference type="PROSITE" id="PS50030"/>
    </source>
</evidence>
<dbReference type="Pfam" id="PF06012">
    <property type="entry name" value="DUF908"/>
    <property type="match status" value="2"/>
</dbReference>
<feature type="compositionally biased region" description="Basic and acidic residues" evidence="9">
    <location>
        <begin position="3278"/>
        <end position="3287"/>
    </location>
</feature>
<dbReference type="InterPro" id="IPR016024">
    <property type="entry name" value="ARM-type_fold"/>
</dbReference>
<feature type="domain" description="HECT" evidence="11">
    <location>
        <begin position="3639"/>
        <end position="3980"/>
    </location>
</feature>
<feature type="compositionally biased region" description="Polar residues" evidence="9">
    <location>
        <begin position="1060"/>
        <end position="1070"/>
    </location>
</feature>
<dbReference type="GO" id="GO:0006511">
    <property type="term" value="P:ubiquitin-dependent protein catabolic process"/>
    <property type="evidence" value="ECO:0007669"/>
    <property type="project" value="TreeGrafter"/>
</dbReference>
<feature type="region of interest" description="Disordered" evidence="9">
    <location>
        <begin position="2141"/>
        <end position="2186"/>
    </location>
</feature>
<dbReference type="InterPro" id="IPR010314">
    <property type="entry name" value="E3_Ub_ligase_DUF913"/>
</dbReference>
<evidence type="ECO:0000256" key="2">
    <source>
        <dbReference type="ARBA" id="ARBA00004906"/>
    </source>
</evidence>
<dbReference type="InterPro" id="IPR009060">
    <property type="entry name" value="UBA-like_sf"/>
</dbReference>
<sequence length="3980" mass="430290">MTARSLRAGQARGRFDVCNVHNCSKQLRFDVSCMWAFSTNDVSEPLRVRTFINTVINTPLENIEAPLTRFSWDYEKGDFYHWVDLLNHFESFFEKYVKPRKDLQLDGNFLEEENQFPKEAVLQILRVTRIVLENCMNKFLYNSNEHVSALFASTDPEIVIAALETLAAFVKKPVQSNRAMRWHGDAALNARLFSLSQGWGGKEEGLGLLACAIENGCDVDAYRLGSTLHFEFYADGNTQGEDDVKPPSKASGLQVVHISDLHLRPENDLELLKKLTDQHKVPPSLRFSLLTRIRFARAFASLTSRRQYICIRLLAFTVLLQSNPDHEDLTAFFINEPEFVNELVTVLRCEDTVPEDIRILAVLALAAQSQDRPRQSSVLTVISAGGHRGILPSLMQKAVGSVTGGTGGCSVAFVEALLSLVTVLVSSSSGCAALREAGLIPTLLPLLKDMNPQHTHLVSSAVHILEAFMDYSNPAGTLFRDLGGLDDTIVRLKLEVSRVEEGATKQKEELQVDTKGKAPMIEDGDSQQTALVQSETLIPYHQRLLLKALLRAIALGTYAPGSTARLHGSEESALPACLCTIFRHAKEFGGGVFSLAASVMSDLIHKDPTCFSSLDAAGLPAAFLDAITSGVLPSSEAVGCIPNSLDALCLNNLGLQAVKDRNALGCFVKIFTSKMYLRALANDTPGSLASGVDELMRHAPSLRGPGIDMCIEILTTIATIGGATEVSTPPTSQEAPSADAPVPMDTDSEERPAASPIADVDVARPGTSQQVVEPAVEGANANVEAFLPECINNVVRLLETILQNADTSRVFIEKKGIEALLQLYTLPHLPVSFGGSSTAHNMSVTFRAFSPQHASALTRAVCCALKDHLKVTVELLDSVAGAKLSELETGLRNKVVRCLSAAECFISLTSVLVRSSIAMMPELSGGGSEVLNDVGKVHREVLWQIALIDDAKVDLKKESETGGSTPGSTTVSTGTREGEDDTDVYSVIRYVNPVPSRNGPASHWGVESDFLPVLHNGGDGPHRRRREHAVTTEAITQMARLGRLSRHNTDPVQVDLESAGSLSETPQAPENTKRKSPDAANYEMMTRLVGAARGLYVALGKAMVIPSRRREQEHVSISGPAKSAASALAKLLRDELSYDGHGTTSQLEPPVSVKCRYLGKVVEDIIAVVFDSRRRTCNTVLVNNLFAHGGIKQLLVTFEATSQLLWRVPQASGSPMDTENGKPESSDKVEDKSDSNSWLLDTLRNYARLLEHLVTSSFLLFPTSMAQHLVQPVEGGTETVPKDSEAFIRALQAQVLEVVLPVWNHPMFPQCSANFITSIAAIITHVYTGVGDVKGHRNGSAAPGARLVGPPPDESSISRIVEMGFSRSRAEEALRRVENSVEMATEWLCSLPEGAAQEDDELARALALSLGSADGTPKEEAPRKGKEAVVEEEGPQALPVEDMLSTCMNLLQNTDAVAFPLTDLLVTMCNRNKGQDRPRVISYLIQQLKQCKVEESQSDGSALSTISHTLALVLSEDTTAREIAAEIGLSKIALEILASFKVLAPSKDAAGVQVEVPKWATALLLVLYHMLQYKPKINSDAPTPTAGTAATSNSAVAGSAAAPEASKPDVEVVQKEKEENPFIAILGKPTGYMSEEEQKKAMSVCCNLLQMQLPAMAIQAVLQLCARLTKTHPVAMQFLEAGGLIALLGLPKGCLFTGFDSVAAAIIRHLLEDPQTLQQAMESEIRHTLIATLSRHNGRVSPRMFLTAMAPVVSRDPSIFMQAVAGVCQIETVAGRPNIVLAKEKEKDKKEEKDREKEKEKDKEKDKEKEKEKEKEKDKDKDKEKEKGKALQAEGVVSPVDGGPKAHDGSVKSVKGHKKVPHSFSQVMDQLLEVILHYPPPGKEDEVIAPKDGSTTAMDVDDLAPKDKGKAKVDEVVKPEGDNISESSAALAKVAFILKLTTEVLLMYSSAVSVVLRRDSESSQGRGPAQGGLEVIGHGGLLYHVLHRLLPYPGDKSSEKMNDDEWREKLSDRAGCFLMSVCVRSGEGRRRVVVEIARALTAAANSADVGVLKGLQPPNRKVRVFVDLVNYFLSHHSSSGTTQTPGFSADMAKTMMDAGMVQALTLTLQVIDLDHPDAPKLVNAVLKGMEILTRAGSNEAAFGSDASNQKKSTAEARASARALASGGNGHPASDTRQGDAPSQTRDETMRDLVQAEAQQLELSLHPSTGADTSREDLMEDDLRLDRELAEEAEAQLEADVEEELMREAAEDAAELEDAAAEMAYRMEHGPDDDVGDEDDDEEDMDGDDGDDDGDEDEEEEEEDEEEDEDDIEGDEGVPHLSPPDTDVEDHEDNGLGDEYEDDMVEEEDEDDDWREDRVIEVRWRDGLTGLNHVQVLGHTGTANLVDFSGDPFHGMNMDDVFGNFRRPGGGDRRRATAYRAFPERPGGDRGGAFHHPLLTRPSPTPGVGSTGPVMTGSLWPTTGSFVRDAEALMGGGSGLDVTHFYMYDTPILPDHAVDGLFGERGVVAPPPPLLDFSMDPVYLMGRRGGRADSRLSSWTDDGQPQAGAHAAAVAQAIEEQFISQLRLLVPGEDQPAGPAGNVTAPESTEAADARLPDAAEDMEGAEPEGPHPVTESSMTEQRDTPRVGEPEPAAGEGGTVTTSAGVHGSSIVEAELARSGEPVAASGTDLDVQMQDERNEPANRDVEAGSQDSGESGATVGESLRSLEVEIGSADGRDPDERQAGPDRLSTGEIQRTAVVEVVPGQVGTTGRAERGDADEEMDGSSRAGRPGDEAETADRSGLGATQEELAGPVPASAGAGNRGEEEGARRGEGNAGVNAIDPTFLEALPEDLRAEVLASQQTQTIRATSHPPPPAEDIDPEFLAALPPDIQAEVLAQQRAQRVVQAQQVEGQPVDMDSASIIATFPAELREEVLLTSSESVLAALPPALIAEAQLLRERALSQYQSRGLFGGHRIGRGRNNMGVGTGGGATAIDRGVGGATGLPIGRSRNTMPLSAVGRVKEAEGKPLVDTAALKAMLRLLRLAQPLGKGLLQRLLLNLCAHSVTRITLLQLLLDMLRPEAEGISAGASSADGAPSQRLYGCQWNVVYARSQLSDGVPPLVSRRVLEILTYLARSHSLVANLLLYLEPLSLSPSSTSESSAAKVHDAKKEKGKAKVVDGPAVHEEPEPKPKGEIPLILLLKLLNQPLYSRSSAHLEQVMGLLEVVTTNAGAKAELRARTKATDAGNTTAPVSGESTSTQGATTAPAGQAAAAVRDGEEGTEAVGRSRAEPTTVPSELKVDTTRPDADGVEPSTSGLDHQMDPTTVLLSLPEPELRNLCKLLAREGLSDTAYSRVAEVLKKLAIAAPPHRRLFVTELADAARRLGSPAINELTNLGDADTAVVSTTSMAGAAILRVLQALSALTSLGSSEKENDQDMVEKEQEDGMSVIRDLNSALEGLWHGLSISVGKIEGRLGNSSALSTPSSSAAAAVVGAVGVPPPLPPGTQKLLPFVEAFFVLCEKMRSGPAIAGLSEPASATAREVKEAASSSASELAIVTTPRSPPPTPQRKPDDKGMTFIRFADKHRRLLNAFVRQNPGLLEKSLCLMLKTPRLIDFDNKRAYFRSRIRQQHEQQHYTPLRICVRRAYVLEDSYNQLRMRTPEELKGRLTVQFQGEEGIDAGGLTREWYQLLSRVTFDKGALLFTTVGNESTFQPNPNSVYQTEHLSYFKFVGRVVAKALFDGQLLDVYFTRSFYKHILDVKVTYHDIEAIDPDYYKNLKWMLENDISDILGLTFSMDADEEKHILYEKTEVTDYELIAGGRNIRVTEENKHEYVDLVAEHRLTTAIRPQIIHFLEGFQELVSSDLISIFNDKELELLISGLPEIDLEDLKANTEYTGYTAASPVVQWFWEVVRAFNKEDMARLLQFITGTSKVPLEGFRALQGISGPQRFQIHKAYGAPERLPSAHTCFNQLDLPEYASKEQLQERLLLAIHEGSEGFGFG</sequence>
<evidence type="ECO:0000256" key="1">
    <source>
        <dbReference type="ARBA" id="ARBA00000885"/>
    </source>
</evidence>
<evidence type="ECO:0000256" key="3">
    <source>
        <dbReference type="ARBA" id="ARBA00012485"/>
    </source>
</evidence>
<dbReference type="Pfam" id="PF06025">
    <property type="entry name" value="DUF913"/>
    <property type="match status" value="1"/>
</dbReference>
<dbReference type="EC" id="2.3.2.26" evidence="3"/>
<feature type="region of interest" description="Disordered" evidence="9">
    <location>
        <begin position="2268"/>
        <end position="2353"/>
    </location>
</feature>
<dbReference type="InterPro" id="IPR011989">
    <property type="entry name" value="ARM-like"/>
</dbReference>
<dbReference type="FunFam" id="3.30.2160.10:FF:000001">
    <property type="entry name" value="E3 ubiquitin-protein ligase NEDD4-like"/>
    <property type="match status" value="1"/>
</dbReference>
<dbReference type="CDD" id="cd14327">
    <property type="entry name" value="UBA_atUPL1_2_like"/>
    <property type="match status" value="1"/>
</dbReference>
<dbReference type="Gene3D" id="3.30.2410.10">
    <property type="entry name" value="Hect, E3 ligase catalytic domain"/>
    <property type="match status" value="1"/>
</dbReference>
<dbReference type="SMART" id="SM00119">
    <property type="entry name" value="HECTc"/>
    <property type="match status" value="1"/>
</dbReference>
<dbReference type="GO" id="GO:0005737">
    <property type="term" value="C:cytoplasm"/>
    <property type="evidence" value="ECO:0007669"/>
    <property type="project" value="TreeGrafter"/>
</dbReference>
<feature type="compositionally biased region" description="Basic and acidic residues" evidence="9">
    <location>
        <begin position="2770"/>
        <end position="2779"/>
    </location>
</feature>
<feature type="compositionally biased region" description="Basic and acidic residues" evidence="9">
    <location>
        <begin position="2803"/>
        <end position="2813"/>
    </location>
</feature>
<feature type="compositionally biased region" description="Basic and acidic residues" evidence="9">
    <location>
        <begin position="1785"/>
        <end position="1829"/>
    </location>
</feature>
<dbReference type="PANTHER" id="PTHR11254:SF67">
    <property type="entry name" value="E3 UBIQUITIN-PROTEIN LIGASE HUWE1"/>
    <property type="match status" value="1"/>
</dbReference>
<dbReference type="Pfam" id="PF14377">
    <property type="entry name" value="UBM"/>
    <property type="match status" value="3"/>
</dbReference>
<feature type="compositionally biased region" description="Acidic residues" evidence="9">
    <location>
        <begin position="2272"/>
        <end position="2315"/>
    </location>
</feature>
<evidence type="ECO:0000313" key="12">
    <source>
        <dbReference type="EMBL" id="OAE27536.1"/>
    </source>
</evidence>
<dbReference type="FunFam" id="3.30.2410.10:FF:000010">
    <property type="entry name" value="E3 ubiquitin-protein ligase UPL1"/>
    <property type="match status" value="1"/>
</dbReference>
<feature type="region of interest" description="Disordered" evidence="9">
    <location>
        <begin position="1583"/>
        <end position="1613"/>
    </location>
</feature>
<dbReference type="FunFam" id="3.90.1750.10:FF:000003">
    <property type="entry name" value="E3 ubiquitin-protein ligase UPL1"/>
    <property type="match status" value="1"/>
</dbReference>
<feature type="region of interest" description="Disordered" evidence="9">
    <location>
        <begin position="3133"/>
        <end position="3171"/>
    </location>
</feature>
<feature type="region of interest" description="Disordered" evidence="9">
    <location>
        <begin position="3220"/>
        <end position="3301"/>
    </location>
</feature>